<dbReference type="Pfam" id="PF00528">
    <property type="entry name" value="BPD_transp_1"/>
    <property type="match status" value="1"/>
</dbReference>
<sequence>MHKSALIRGTAHVILFAGGLMMLYPLLYALFGAMMDPFEYLRSSSLIPIPSHLNFYKFAEMLTYKDFPYWIRNTLFRITWYLVFMVVTSVVLGYFFAKGTFVGRKVCFYFILSTMMIPSITAMIPSYVMYARWPWTGGNDVFFGGHGLLNSWGVLLLPGLVSVMSLFLTKQMYDTLPGEYEESARMDGASTYRIIFQIYAPMLKPVLAVILITDFNGIWNDFMTNLIYTDNPGRNLTTISYGMTKLPKLLSNIKLQENFVSDYPGIFAAAFMIVLPTIAVYLLVQRHIVQGLAMSGLKG</sequence>
<evidence type="ECO:0000256" key="7">
    <source>
        <dbReference type="RuleBase" id="RU363032"/>
    </source>
</evidence>
<feature type="transmembrane region" description="Helical" evidence="7">
    <location>
        <begin position="12"/>
        <end position="31"/>
    </location>
</feature>
<dbReference type="InterPro" id="IPR000515">
    <property type="entry name" value="MetI-like"/>
</dbReference>
<comment type="caution">
    <text evidence="9">The sequence shown here is derived from an EMBL/GenBank/DDBJ whole genome shotgun (WGS) entry which is preliminary data.</text>
</comment>
<dbReference type="InterPro" id="IPR035906">
    <property type="entry name" value="MetI-like_sf"/>
</dbReference>
<comment type="similarity">
    <text evidence="7">Belongs to the binding-protein-dependent transport system permease family.</text>
</comment>
<dbReference type="GO" id="GO:0005886">
    <property type="term" value="C:plasma membrane"/>
    <property type="evidence" value="ECO:0007669"/>
    <property type="project" value="UniProtKB-SubCell"/>
</dbReference>
<gene>
    <name evidence="9" type="ORF">H7C19_28455</name>
</gene>
<evidence type="ECO:0000256" key="4">
    <source>
        <dbReference type="ARBA" id="ARBA00022692"/>
    </source>
</evidence>
<evidence type="ECO:0000256" key="1">
    <source>
        <dbReference type="ARBA" id="ARBA00004651"/>
    </source>
</evidence>
<dbReference type="RefSeq" id="WP_185672483.1">
    <property type="nucleotide sequence ID" value="NZ_JACJVP010000050.1"/>
</dbReference>
<accession>A0A7X0VHY1</accession>
<evidence type="ECO:0000256" key="5">
    <source>
        <dbReference type="ARBA" id="ARBA00022989"/>
    </source>
</evidence>
<evidence type="ECO:0000313" key="9">
    <source>
        <dbReference type="EMBL" id="MBB6674620.1"/>
    </source>
</evidence>
<feature type="transmembrane region" description="Helical" evidence="7">
    <location>
        <begin position="108"/>
        <end position="129"/>
    </location>
</feature>
<evidence type="ECO:0000256" key="6">
    <source>
        <dbReference type="ARBA" id="ARBA00023136"/>
    </source>
</evidence>
<protein>
    <submittedName>
        <fullName evidence="9">Carbohydrate ABC transporter permease</fullName>
    </submittedName>
</protein>
<dbReference type="EMBL" id="JACJVP010000050">
    <property type="protein sequence ID" value="MBB6674620.1"/>
    <property type="molecule type" value="Genomic_DNA"/>
</dbReference>
<evidence type="ECO:0000256" key="2">
    <source>
        <dbReference type="ARBA" id="ARBA00022448"/>
    </source>
</evidence>
<evidence type="ECO:0000256" key="3">
    <source>
        <dbReference type="ARBA" id="ARBA00022475"/>
    </source>
</evidence>
<dbReference type="PANTHER" id="PTHR43744">
    <property type="entry name" value="ABC TRANSPORTER PERMEASE PROTEIN MG189-RELATED-RELATED"/>
    <property type="match status" value="1"/>
</dbReference>
<reference evidence="9 10" key="1">
    <citation type="submission" date="2020-08" db="EMBL/GenBank/DDBJ databases">
        <title>Cohnella phylogeny.</title>
        <authorList>
            <person name="Dunlap C."/>
        </authorList>
    </citation>
    <scope>NUCLEOTIDE SEQUENCE [LARGE SCALE GENOMIC DNA]</scope>
    <source>
        <strain evidence="9 10">DSM 28246</strain>
    </source>
</reference>
<organism evidence="9 10">
    <name type="scientific">Cohnella nanjingensis</name>
    <dbReference type="NCBI Taxonomy" id="1387779"/>
    <lineage>
        <taxon>Bacteria</taxon>
        <taxon>Bacillati</taxon>
        <taxon>Bacillota</taxon>
        <taxon>Bacilli</taxon>
        <taxon>Bacillales</taxon>
        <taxon>Paenibacillaceae</taxon>
        <taxon>Cohnella</taxon>
    </lineage>
</organism>
<evidence type="ECO:0000313" key="10">
    <source>
        <dbReference type="Proteomes" id="UP000547209"/>
    </source>
</evidence>
<keyword evidence="2 7" id="KW-0813">Transport</keyword>
<feature type="transmembrane region" description="Helical" evidence="7">
    <location>
        <begin position="190"/>
        <end position="213"/>
    </location>
</feature>
<keyword evidence="6 7" id="KW-0472">Membrane</keyword>
<name>A0A7X0VHY1_9BACL</name>
<keyword evidence="3" id="KW-1003">Cell membrane</keyword>
<dbReference type="Proteomes" id="UP000547209">
    <property type="component" value="Unassembled WGS sequence"/>
</dbReference>
<keyword evidence="5 7" id="KW-1133">Transmembrane helix</keyword>
<dbReference type="AlphaFoldDB" id="A0A7X0VHY1"/>
<feature type="domain" description="ABC transmembrane type-1" evidence="8">
    <location>
        <begin position="71"/>
        <end position="284"/>
    </location>
</feature>
<dbReference type="PANTHER" id="PTHR43744:SF12">
    <property type="entry name" value="ABC TRANSPORTER PERMEASE PROTEIN MG189-RELATED"/>
    <property type="match status" value="1"/>
</dbReference>
<feature type="transmembrane region" description="Helical" evidence="7">
    <location>
        <begin position="265"/>
        <end position="284"/>
    </location>
</feature>
<dbReference type="GO" id="GO:0055085">
    <property type="term" value="P:transmembrane transport"/>
    <property type="evidence" value="ECO:0007669"/>
    <property type="project" value="InterPro"/>
</dbReference>
<dbReference type="CDD" id="cd06261">
    <property type="entry name" value="TM_PBP2"/>
    <property type="match status" value="1"/>
</dbReference>
<keyword evidence="4 7" id="KW-0812">Transmembrane</keyword>
<keyword evidence="10" id="KW-1185">Reference proteome</keyword>
<feature type="transmembrane region" description="Helical" evidence="7">
    <location>
        <begin position="78"/>
        <end position="96"/>
    </location>
</feature>
<dbReference type="Gene3D" id="1.10.3720.10">
    <property type="entry name" value="MetI-like"/>
    <property type="match status" value="1"/>
</dbReference>
<comment type="subcellular location">
    <subcellularLocation>
        <location evidence="1 7">Cell membrane</location>
        <topology evidence="1 7">Multi-pass membrane protein</topology>
    </subcellularLocation>
</comment>
<dbReference type="SUPFAM" id="SSF161098">
    <property type="entry name" value="MetI-like"/>
    <property type="match status" value="1"/>
</dbReference>
<dbReference type="PROSITE" id="PS50928">
    <property type="entry name" value="ABC_TM1"/>
    <property type="match status" value="1"/>
</dbReference>
<proteinExistence type="inferred from homology"/>
<feature type="transmembrane region" description="Helical" evidence="7">
    <location>
        <begin position="149"/>
        <end position="169"/>
    </location>
</feature>
<evidence type="ECO:0000259" key="8">
    <source>
        <dbReference type="PROSITE" id="PS50928"/>
    </source>
</evidence>